<dbReference type="PANTHER" id="PTHR43011:SF1">
    <property type="entry name" value="IRON-SULFUR CLUSTER ASSEMBLY 2 HOMOLOG, MITOCHONDRIAL"/>
    <property type="match status" value="1"/>
</dbReference>
<dbReference type="InterPro" id="IPR000361">
    <property type="entry name" value="ATAP_core_dom"/>
</dbReference>
<dbReference type="GO" id="GO:0016226">
    <property type="term" value="P:iron-sulfur cluster assembly"/>
    <property type="evidence" value="ECO:0007669"/>
    <property type="project" value="InterPro"/>
</dbReference>
<dbReference type="Gene3D" id="2.60.300.12">
    <property type="entry name" value="HesB-like domain"/>
    <property type="match status" value="1"/>
</dbReference>
<dbReference type="OrthoDB" id="9801228at2"/>
<dbReference type="SUPFAM" id="SSF89360">
    <property type="entry name" value="HesB-like domain"/>
    <property type="match status" value="1"/>
</dbReference>
<dbReference type="Proteomes" id="UP000236728">
    <property type="component" value="Unassembled WGS sequence"/>
</dbReference>
<dbReference type="InterPro" id="IPR017870">
    <property type="entry name" value="FeS_cluster_insertion_CS"/>
</dbReference>
<dbReference type="InterPro" id="IPR016092">
    <property type="entry name" value="ATAP"/>
</dbReference>
<evidence type="ECO:0000256" key="1">
    <source>
        <dbReference type="SAM" id="MobiDB-lite"/>
    </source>
</evidence>
<dbReference type="GO" id="GO:0005506">
    <property type="term" value="F:iron ion binding"/>
    <property type="evidence" value="ECO:0007669"/>
    <property type="project" value="TreeGrafter"/>
</dbReference>
<organism evidence="3 4">
    <name type="scientific">Bryocella elongata</name>
    <dbReference type="NCBI Taxonomy" id="863522"/>
    <lineage>
        <taxon>Bacteria</taxon>
        <taxon>Pseudomonadati</taxon>
        <taxon>Acidobacteriota</taxon>
        <taxon>Terriglobia</taxon>
        <taxon>Terriglobales</taxon>
        <taxon>Acidobacteriaceae</taxon>
        <taxon>Bryocella</taxon>
    </lineage>
</organism>
<dbReference type="PANTHER" id="PTHR43011">
    <property type="entry name" value="IRON-SULFUR CLUSTER ASSEMBLY 2 HOMOLOG, MITOCHONDRIAL"/>
    <property type="match status" value="1"/>
</dbReference>
<dbReference type="PROSITE" id="PS01152">
    <property type="entry name" value="HESB"/>
    <property type="match status" value="1"/>
</dbReference>
<protein>
    <submittedName>
        <fullName evidence="3">Iron-sulfur cluster assembly protein</fullName>
    </submittedName>
</protein>
<feature type="compositionally biased region" description="Polar residues" evidence="1">
    <location>
        <begin position="1"/>
        <end position="10"/>
    </location>
</feature>
<proteinExistence type="predicted"/>
<dbReference type="GO" id="GO:0051537">
    <property type="term" value="F:2 iron, 2 sulfur cluster binding"/>
    <property type="evidence" value="ECO:0007669"/>
    <property type="project" value="TreeGrafter"/>
</dbReference>
<evidence type="ECO:0000313" key="3">
    <source>
        <dbReference type="EMBL" id="SEG60449.1"/>
    </source>
</evidence>
<keyword evidence="4" id="KW-1185">Reference proteome</keyword>
<dbReference type="EMBL" id="FNVA01000007">
    <property type="protein sequence ID" value="SEG60449.1"/>
    <property type="molecule type" value="Genomic_DNA"/>
</dbReference>
<accession>A0A1H6BI93</accession>
<dbReference type="RefSeq" id="WP_103934592.1">
    <property type="nucleotide sequence ID" value="NZ_FNVA01000007.1"/>
</dbReference>
<feature type="domain" description="Core" evidence="2">
    <location>
        <begin position="44"/>
        <end position="159"/>
    </location>
</feature>
<feature type="region of interest" description="Disordered" evidence="1">
    <location>
        <begin position="1"/>
        <end position="20"/>
    </location>
</feature>
<evidence type="ECO:0000313" key="4">
    <source>
        <dbReference type="Proteomes" id="UP000236728"/>
    </source>
</evidence>
<dbReference type="InterPro" id="IPR035903">
    <property type="entry name" value="HesB-like_dom_sf"/>
</dbReference>
<reference evidence="3 4" key="1">
    <citation type="submission" date="2016-10" db="EMBL/GenBank/DDBJ databases">
        <authorList>
            <person name="de Groot N.N."/>
        </authorList>
    </citation>
    <scope>NUCLEOTIDE SEQUENCE [LARGE SCALE GENOMIC DNA]</scope>
    <source>
        <strain evidence="3 4">DSM 22489</strain>
    </source>
</reference>
<evidence type="ECO:0000259" key="2">
    <source>
        <dbReference type="Pfam" id="PF01521"/>
    </source>
</evidence>
<dbReference type="Pfam" id="PF01521">
    <property type="entry name" value="Fe-S_biosyn"/>
    <property type="match status" value="1"/>
</dbReference>
<gene>
    <name evidence="3" type="ORF">SAMN05421819_3729</name>
</gene>
<dbReference type="GO" id="GO:0051539">
    <property type="term" value="F:4 iron, 4 sulfur cluster binding"/>
    <property type="evidence" value="ECO:0007669"/>
    <property type="project" value="TreeGrafter"/>
</dbReference>
<name>A0A1H6BI93_9BACT</name>
<sequence length="164" mass="17329">MASTLLQPGTNAPKPGAGLESKDPLAGMVLLPAEGFAPRAKNAVEITKNALKRIRVAMAKEGVSPDDGGLRLGVQGGGCSGLSYNIRFDTKPRERDRVFVFGEGLETPNDPSGGKAVKVFVDPKSFLYLAGMVLDFEETLMRQGFNFINPNSTKSCGCGSSFSA</sequence>
<dbReference type="NCBIfam" id="TIGR00049">
    <property type="entry name" value="iron-sulfur cluster assembly accessory protein"/>
    <property type="match status" value="1"/>
</dbReference>
<dbReference type="AlphaFoldDB" id="A0A1H6BI93"/>